<reference evidence="6" key="1">
    <citation type="submission" date="2023-07" db="EMBL/GenBank/DDBJ databases">
        <title>30 novel species of actinomycetes from the DSMZ collection.</title>
        <authorList>
            <person name="Nouioui I."/>
        </authorList>
    </citation>
    <scope>NUCLEOTIDE SEQUENCE [LARGE SCALE GENOMIC DNA]</scope>
    <source>
        <strain evidence="6">DSM 45834</strain>
    </source>
</reference>
<accession>A0ABU2NKP9</accession>
<proteinExistence type="inferred from homology"/>
<dbReference type="PANTHER" id="PTHR33744">
    <property type="entry name" value="CARBOHYDRATE DIACID REGULATOR"/>
    <property type="match status" value="1"/>
</dbReference>
<evidence type="ECO:0000259" key="4">
    <source>
        <dbReference type="Pfam" id="PF17853"/>
    </source>
</evidence>
<dbReference type="Pfam" id="PF17853">
    <property type="entry name" value="GGDEF_2"/>
    <property type="match status" value="1"/>
</dbReference>
<gene>
    <name evidence="5" type="ORF">RM445_30310</name>
</gene>
<dbReference type="InterPro" id="IPR041522">
    <property type="entry name" value="CdaR_GGDEF"/>
</dbReference>
<dbReference type="Pfam" id="PF14361">
    <property type="entry name" value="RsbRD_N"/>
    <property type="match status" value="1"/>
</dbReference>
<dbReference type="Proteomes" id="UP001183202">
    <property type="component" value="Unassembled WGS sequence"/>
</dbReference>
<dbReference type="InterPro" id="IPR042070">
    <property type="entry name" value="PucR_C-HTH_sf"/>
</dbReference>
<dbReference type="Gene3D" id="1.10.10.2840">
    <property type="entry name" value="PucR C-terminal helix-turn-helix domain"/>
    <property type="match status" value="1"/>
</dbReference>
<comment type="caution">
    <text evidence="5">The sequence shown here is derived from an EMBL/GenBank/DDBJ whole genome shotgun (WGS) entry which is preliminary data.</text>
</comment>
<dbReference type="EMBL" id="JAVREJ010000045">
    <property type="protein sequence ID" value="MDT0353789.1"/>
    <property type="molecule type" value="Genomic_DNA"/>
</dbReference>
<protein>
    <submittedName>
        <fullName evidence="5">Helix-turn-helix domain-containing protein</fullName>
    </submittedName>
</protein>
<organism evidence="5 6">
    <name type="scientific">Pseudonocardia charpentierae</name>
    <dbReference type="NCBI Taxonomy" id="3075545"/>
    <lineage>
        <taxon>Bacteria</taxon>
        <taxon>Bacillati</taxon>
        <taxon>Actinomycetota</taxon>
        <taxon>Actinomycetes</taxon>
        <taxon>Pseudonocardiales</taxon>
        <taxon>Pseudonocardiaceae</taxon>
        <taxon>Pseudonocardia</taxon>
    </lineage>
</organism>
<name>A0ABU2NKP9_9PSEU</name>
<dbReference type="RefSeq" id="WP_311560301.1">
    <property type="nucleotide sequence ID" value="NZ_JAVREJ010000045.1"/>
</dbReference>
<comment type="similarity">
    <text evidence="1">Belongs to the CdaR family.</text>
</comment>
<sequence length="389" mass="42658">MLRPLVPIFTGKVDELVERLTIRLRQEIPDYADMDYAELSNQADTQVRYVLDELAGAQVAPENGPAAYGRLRAEQGVPPEVVLHAYRVAWAELWAGLIDDVGTNGASTDQLLQASTAFFWMADEYARRMLGAYRRRAVELLTRQQAERGATLEGLFTGYLNGSEALWEAAALLDLPYHGHFVVIAAATPAPGREALPGIREVLQKAHINSAWRLAADLEAGIVALHGPAELGPLLDELKGHAGVRVGLSGPYTRLADTPHAMRVARLVLGTIPNGHSEIKQFTESPIGALLAASPDTAGELRRSVLGGLDELPREDQETLLLTLSTWYESSGSVTDAAKRLYVHPNTVRYRLRRVQAETQRNLDDPRDVADIWAALVANEMIPALRDRS</sequence>
<feature type="domain" description="CdaR GGDEF-like" evidence="4">
    <location>
        <begin position="163"/>
        <end position="269"/>
    </location>
</feature>
<dbReference type="PANTHER" id="PTHR33744:SF1">
    <property type="entry name" value="DNA-BINDING TRANSCRIPTIONAL ACTIVATOR ADER"/>
    <property type="match status" value="1"/>
</dbReference>
<dbReference type="InterPro" id="IPR025736">
    <property type="entry name" value="PucR_C-HTH_dom"/>
</dbReference>
<evidence type="ECO:0000313" key="6">
    <source>
        <dbReference type="Proteomes" id="UP001183202"/>
    </source>
</evidence>
<dbReference type="InterPro" id="IPR025751">
    <property type="entry name" value="RsbRD_N_dom"/>
</dbReference>
<evidence type="ECO:0000259" key="2">
    <source>
        <dbReference type="Pfam" id="PF13556"/>
    </source>
</evidence>
<dbReference type="Pfam" id="PF13556">
    <property type="entry name" value="HTH_30"/>
    <property type="match status" value="1"/>
</dbReference>
<feature type="domain" description="RsbT co-antagonist protein RsbRD N-terminal" evidence="3">
    <location>
        <begin position="14"/>
        <end position="148"/>
    </location>
</feature>
<evidence type="ECO:0000259" key="3">
    <source>
        <dbReference type="Pfam" id="PF14361"/>
    </source>
</evidence>
<keyword evidence="6" id="KW-1185">Reference proteome</keyword>
<dbReference type="InterPro" id="IPR051448">
    <property type="entry name" value="CdaR-like_regulators"/>
</dbReference>
<evidence type="ECO:0000256" key="1">
    <source>
        <dbReference type="ARBA" id="ARBA00006754"/>
    </source>
</evidence>
<evidence type="ECO:0000313" key="5">
    <source>
        <dbReference type="EMBL" id="MDT0353789.1"/>
    </source>
</evidence>
<feature type="domain" description="PucR C-terminal helix-turn-helix" evidence="2">
    <location>
        <begin position="320"/>
        <end position="377"/>
    </location>
</feature>